<accession>A0ACB7SNQ2</accession>
<name>A0ACB7SNQ2_HYAAI</name>
<reference evidence="1" key="1">
    <citation type="submission" date="2020-05" db="EMBL/GenBank/DDBJ databases">
        <title>Large-scale comparative analyses of tick genomes elucidate their genetic diversity and vector capacities.</title>
        <authorList>
            <person name="Jia N."/>
            <person name="Wang J."/>
            <person name="Shi W."/>
            <person name="Du L."/>
            <person name="Sun Y."/>
            <person name="Zhan W."/>
            <person name="Jiang J."/>
            <person name="Wang Q."/>
            <person name="Zhang B."/>
            <person name="Ji P."/>
            <person name="Sakyi L.B."/>
            <person name="Cui X."/>
            <person name="Yuan T."/>
            <person name="Jiang B."/>
            <person name="Yang W."/>
            <person name="Lam T.T.-Y."/>
            <person name="Chang Q."/>
            <person name="Ding S."/>
            <person name="Wang X."/>
            <person name="Zhu J."/>
            <person name="Ruan X."/>
            <person name="Zhao L."/>
            <person name="Wei J."/>
            <person name="Que T."/>
            <person name="Du C."/>
            <person name="Cheng J."/>
            <person name="Dai P."/>
            <person name="Han X."/>
            <person name="Huang E."/>
            <person name="Gao Y."/>
            <person name="Liu J."/>
            <person name="Shao H."/>
            <person name="Ye R."/>
            <person name="Li L."/>
            <person name="Wei W."/>
            <person name="Wang X."/>
            <person name="Wang C."/>
            <person name="Yang T."/>
            <person name="Huo Q."/>
            <person name="Li W."/>
            <person name="Guo W."/>
            <person name="Chen H."/>
            <person name="Zhou L."/>
            <person name="Ni X."/>
            <person name="Tian J."/>
            <person name="Zhou Y."/>
            <person name="Sheng Y."/>
            <person name="Liu T."/>
            <person name="Pan Y."/>
            <person name="Xia L."/>
            <person name="Li J."/>
            <person name="Zhao F."/>
            <person name="Cao W."/>
        </authorList>
    </citation>
    <scope>NUCLEOTIDE SEQUENCE</scope>
    <source>
        <strain evidence="1">Hyas-2018</strain>
    </source>
</reference>
<dbReference type="Proteomes" id="UP000821845">
    <property type="component" value="Chromosome 3"/>
</dbReference>
<proteinExistence type="predicted"/>
<keyword evidence="2" id="KW-1185">Reference proteome</keyword>
<evidence type="ECO:0000313" key="2">
    <source>
        <dbReference type="Proteomes" id="UP000821845"/>
    </source>
</evidence>
<gene>
    <name evidence="1" type="ORF">HPB50_015185</name>
</gene>
<evidence type="ECO:0000313" key="1">
    <source>
        <dbReference type="EMBL" id="KAH6936255.1"/>
    </source>
</evidence>
<comment type="caution">
    <text evidence="1">The sequence shown here is derived from an EMBL/GenBank/DDBJ whole genome shotgun (WGS) entry which is preliminary data.</text>
</comment>
<organism evidence="1 2">
    <name type="scientific">Hyalomma asiaticum</name>
    <name type="common">Tick</name>
    <dbReference type="NCBI Taxonomy" id="266040"/>
    <lineage>
        <taxon>Eukaryota</taxon>
        <taxon>Metazoa</taxon>
        <taxon>Ecdysozoa</taxon>
        <taxon>Arthropoda</taxon>
        <taxon>Chelicerata</taxon>
        <taxon>Arachnida</taxon>
        <taxon>Acari</taxon>
        <taxon>Parasitiformes</taxon>
        <taxon>Ixodida</taxon>
        <taxon>Ixodoidea</taxon>
        <taxon>Ixodidae</taxon>
        <taxon>Hyalomminae</taxon>
        <taxon>Hyalomma</taxon>
    </lineage>
</organism>
<dbReference type="EMBL" id="CM023483">
    <property type="protein sequence ID" value="KAH6936255.1"/>
    <property type="molecule type" value="Genomic_DNA"/>
</dbReference>
<protein>
    <submittedName>
        <fullName evidence="1">Uncharacterized protein</fullName>
    </submittedName>
</protein>
<sequence>MPDRNDATPVLLSLVQPSQERSAHRSSPRSEKELGDAKSGAKEQQYAQWACFMPAAGPRKCRQQPLKALFPAPEASRRRAERKLSSPGALSGTPLYTRAHPLT</sequence>